<comment type="caution">
    <text evidence="3">The sequence shown here is derived from an EMBL/GenBank/DDBJ whole genome shotgun (WGS) entry which is preliminary data.</text>
</comment>
<evidence type="ECO:0000313" key="4">
    <source>
        <dbReference type="Proteomes" id="UP000664385"/>
    </source>
</evidence>
<sequence length="265" mass="29152">MDPFWAMAAELWWVAPVVIGGATTAVVVSRRASVSNKRLGYDAARLELRQAQQDARVAADNARVARAEATRVTADRAASRTDSGAVAAARRALREAQLASKAATARVKAARARVVAERTALSHGGGAPLERMRHRHDAVLTRWMEYETDPDKLLAFPAMSDARAPATAAFLAAVQEARELRPNEEQRVTASDYGAYRDAVERLERAFDLAERSVRGEKLQPDGADALRDAARTLMERTTDVINRTSDVLGMWTRPHRDDPPRDSR</sequence>
<organism evidence="3 4">
    <name type="scientific">Microbacterium esteraromaticum</name>
    <dbReference type="NCBI Taxonomy" id="57043"/>
    <lineage>
        <taxon>Bacteria</taxon>
        <taxon>Bacillati</taxon>
        <taxon>Actinomycetota</taxon>
        <taxon>Actinomycetes</taxon>
        <taxon>Micrococcales</taxon>
        <taxon>Microbacteriaceae</taxon>
        <taxon>Microbacterium</taxon>
    </lineage>
</organism>
<reference evidence="3" key="1">
    <citation type="submission" date="2020-12" db="EMBL/GenBank/DDBJ databases">
        <title>PHA producing bacteria isolated from mangrove.</title>
        <authorList>
            <person name="Zheng W."/>
            <person name="Yu S."/>
            <person name="Huang Y."/>
        </authorList>
    </citation>
    <scope>NUCLEOTIDE SEQUENCE</scope>
    <source>
        <strain evidence="3">GN8-5</strain>
    </source>
</reference>
<feature type="coiled-coil region" evidence="1">
    <location>
        <begin position="41"/>
        <end position="68"/>
    </location>
</feature>
<protein>
    <submittedName>
        <fullName evidence="3">Uncharacterized protein</fullName>
    </submittedName>
</protein>
<evidence type="ECO:0000256" key="2">
    <source>
        <dbReference type="SAM" id="Phobius"/>
    </source>
</evidence>
<proteinExistence type="predicted"/>
<evidence type="ECO:0000256" key="1">
    <source>
        <dbReference type="SAM" id="Coils"/>
    </source>
</evidence>
<dbReference type="AlphaFoldDB" id="A0A939IR82"/>
<dbReference type="RefSeq" id="WP_179411521.1">
    <property type="nucleotide sequence ID" value="NZ_CP063379.1"/>
</dbReference>
<keyword evidence="2" id="KW-0812">Transmembrane</keyword>
<accession>A0A939IR82</accession>
<dbReference type="Proteomes" id="UP000664385">
    <property type="component" value="Unassembled WGS sequence"/>
</dbReference>
<gene>
    <name evidence="3" type="ORF">JF543_05750</name>
</gene>
<dbReference type="EMBL" id="JAEMWU010000001">
    <property type="protein sequence ID" value="MBN8205460.1"/>
    <property type="molecule type" value="Genomic_DNA"/>
</dbReference>
<keyword evidence="2" id="KW-1133">Transmembrane helix</keyword>
<feature type="transmembrane region" description="Helical" evidence="2">
    <location>
        <begin position="12"/>
        <end position="29"/>
    </location>
</feature>
<name>A0A939IR82_9MICO</name>
<keyword evidence="2" id="KW-0472">Membrane</keyword>
<keyword evidence="1" id="KW-0175">Coiled coil</keyword>
<evidence type="ECO:0000313" key="3">
    <source>
        <dbReference type="EMBL" id="MBN8205460.1"/>
    </source>
</evidence>